<dbReference type="AlphaFoldDB" id="A0A6G4W922"/>
<dbReference type="EMBL" id="JAAKZF010000006">
    <property type="protein sequence ID" value="NGO51064.1"/>
    <property type="molecule type" value="Genomic_DNA"/>
</dbReference>
<dbReference type="PANTHER" id="PTHR11884:SF1">
    <property type="entry name" value="GOLGI APPARATUS PROTEIN 1"/>
    <property type="match status" value="1"/>
</dbReference>
<reference evidence="2 3" key="1">
    <citation type="submission" date="2020-02" db="EMBL/GenBank/DDBJ databases">
        <title>Genome sequence of strain CCNWXJ40-4.</title>
        <authorList>
            <person name="Gao J."/>
            <person name="Sun J."/>
        </authorList>
    </citation>
    <scope>NUCLEOTIDE SEQUENCE [LARGE SCALE GENOMIC DNA]</scope>
    <source>
        <strain evidence="2 3">CCNWXJ 40-4</strain>
    </source>
</reference>
<accession>A0A6G4W922</accession>
<keyword evidence="1" id="KW-0732">Signal</keyword>
<dbReference type="Proteomes" id="UP001642900">
    <property type="component" value="Unassembled WGS sequence"/>
</dbReference>
<protein>
    <recommendedName>
        <fullName evidence="4">Cysteine rich repeat protein</fullName>
    </recommendedName>
</protein>
<dbReference type="PANTHER" id="PTHR11884">
    <property type="entry name" value="SELECTIN LIGAND RELATED"/>
    <property type="match status" value="1"/>
</dbReference>
<dbReference type="InterPro" id="IPR039728">
    <property type="entry name" value="GLG1"/>
</dbReference>
<feature type="signal peptide" evidence="1">
    <location>
        <begin position="1"/>
        <end position="25"/>
    </location>
</feature>
<evidence type="ECO:0000256" key="1">
    <source>
        <dbReference type="SAM" id="SignalP"/>
    </source>
</evidence>
<feature type="chain" id="PRO_5026293480" description="Cysteine rich repeat protein" evidence="1">
    <location>
        <begin position="26"/>
        <end position="141"/>
    </location>
</feature>
<evidence type="ECO:0008006" key="4">
    <source>
        <dbReference type="Google" id="ProtNLM"/>
    </source>
</evidence>
<dbReference type="RefSeq" id="WP_165025619.1">
    <property type="nucleotide sequence ID" value="NZ_JAAKZF010000006.1"/>
</dbReference>
<organism evidence="2 3">
    <name type="scientific">Allomesorhizobium camelthorni</name>
    <dbReference type="NCBI Taxonomy" id="475069"/>
    <lineage>
        <taxon>Bacteria</taxon>
        <taxon>Pseudomonadati</taxon>
        <taxon>Pseudomonadota</taxon>
        <taxon>Alphaproteobacteria</taxon>
        <taxon>Hyphomicrobiales</taxon>
        <taxon>Phyllobacteriaceae</taxon>
        <taxon>Allomesorhizobium</taxon>
    </lineage>
</organism>
<comment type="caution">
    <text evidence="2">The sequence shown here is derived from an EMBL/GenBank/DDBJ whole genome shotgun (WGS) entry which is preliminary data.</text>
</comment>
<name>A0A6G4W922_9HYPH</name>
<evidence type="ECO:0000313" key="2">
    <source>
        <dbReference type="EMBL" id="NGO51064.1"/>
    </source>
</evidence>
<keyword evidence="3" id="KW-1185">Reference proteome</keyword>
<evidence type="ECO:0000313" key="3">
    <source>
        <dbReference type="Proteomes" id="UP001642900"/>
    </source>
</evidence>
<gene>
    <name evidence="2" type="ORF">G6N73_07695</name>
</gene>
<sequence length="141" mass="15058">MTNRIGALGGMLLASLLAWIGASHAQTVSYADAMTMLTRDCGADVKRFCRGLNLGNNEIRNCLVGHQGQVSPQCTATLDAVTASIERRLAAQASVFKVCAGNAKQHCKGVVGEVHILQCLIKTERVDSDKCNQAITDAGWR</sequence>
<proteinExistence type="predicted"/>